<dbReference type="Proteomes" id="UP001065549">
    <property type="component" value="Unassembled WGS sequence"/>
</dbReference>
<dbReference type="RefSeq" id="WP_148396203.1">
    <property type="nucleotide sequence ID" value="NZ_JAOSHN010000005.1"/>
</dbReference>
<gene>
    <name evidence="2" type="ORF">OBO34_12850</name>
</gene>
<evidence type="ECO:0000313" key="3">
    <source>
        <dbReference type="Proteomes" id="UP001065549"/>
    </source>
</evidence>
<feature type="transmembrane region" description="Helical" evidence="1">
    <location>
        <begin position="182"/>
        <end position="205"/>
    </location>
</feature>
<feature type="transmembrane region" description="Helical" evidence="1">
    <location>
        <begin position="280"/>
        <end position="300"/>
    </location>
</feature>
<proteinExistence type="predicted"/>
<dbReference type="EMBL" id="JAOSHN010000005">
    <property type="protein sequence ID" value="MCU7379235.1"/>
    <property type="molecule type" value="Genomic_DNA"/>
</dbReference>
<dbReference type="AlphaFoldDB" id="A0A9J6QVD6"/>
<keyword evidence="3" id="KW-1185">Reference proteome</keyword>
<dbReference type="PANTHER" id="PTHR11328">
    <property type="entry name" value="MAJOR FACILITATOR SUPERFAMILY DOMAIN-CONTAINING PROTEIN"/>
    <property type="match status" value="1"/>
</dbReference>
<evidence type="ECO:0000313" key="2">
    <source>
        <dbReference type="EMBL" id="MCU7379235.1"/>
    </source>
</evidence>
<feature type="transmembrane region" description="Helical" evidence="1">
    <location>
        <begin position="307"/>
        <end position="325"/>
    </location>
</feature>
<protein>
    <submittedName>
        <fullName evidence="2">MFS transporter</fullName>
    </submittedName>
</protein>
<feature type="transmembrane region" description="Helical" evidence="1">
    <location>
        <begin position="331"/>
        <end position="351"/>
    </location>
</feature>
<feature type="transmembrane region" description="Helical" evidence="1">
    <location>
        <begin position="242"/>
        <end position="268"/>
    </location>
</feature>
<name>A0A9J6QVD6_9FIRM</name>
<dbReference type="GO" id="GO:0015293">
    <property type="term" value="F:symporter activity"/>
    <property type="evidence" value="ECO:0007669"/>
    <property type="project" value="InterPro"/>
</dbReference>
<accession>A0A9J6QVD6</accession>
<feature type="transmembrane region" description="Helical" evidence="1">
    <location>
        <begin position="372"/>
        <end position="403"/>
    </location>
</feature>
<dbReference type="SUPFAM" id="SSF103473">
    <property type="entry name" value="MFS general substrate transporter"/>
    <property type="match status" value="1"/>
</dbReference>
<keyword evidence="1" id="KW-0472">Membrane</keyword>
<feature type="transmembrane region" description="Helical" evidence="1">
    <location>
        <begin position="53"/>
        <end position="70"/>
    </location>
</feature>
<evidence type="ECO:0000256" key="1">
    <source>
        <dbReference type="SAM" id="Phobius"/>
    </source>
</evidence>
<dbReference type="GO" id="GO:0005886">
    <property type="term" value="C:plasma membrane"/>
    <property type="evidence" value="ECO:0007669"/>
    <property type="project" value="TreeGrafter"/>
</dbReference>
<organism evidence="2 3">
    <name type="scientific">Hominibacterium faecale</name>
    <dbReference type="NCBI Taxonomy" id="2839743"/>
    <lineage>
        <taxon>Bacteria</taxon>
        <taxon>Bacillati</taxon>
        <taxon>Bacillota</taxon>
        <taxon>Clostridia</taxon>
        <taxon>Peptostreptococcales</taxon>
        <taxon>Anaerovoracaceae</taxon>
        <taxon>Hominibacterium</taxon>
    </lineage>
</organism>
<dbReference type="GO" id="GO:0008643">
    <property type="term" value="P:carbohydrate transport"/>
    <property type="evidence" value="ECO:0007669"/>
    <property type="project" value="InterPro"/>
</dbReference>
<sequence length="473" mass="50893">MSQERKKSSLGTTIGYGLGSMVRTGENLWGFYLSYFLVTVVGINAAAAGTISGAALLIASVWCIFIGYISDNSKSKHGKRRPIMLASIFPTVILMTLIFIKVDFGQATAAYYAIVCILFYIIYYTFLVPYDSLGAELTVDYNARTKIRSLCTVILYVSVFVGGTLVMYVQTGFANAGIGGEAGSWSLAVLISCTLPMLICGLIAWAATKGKEPIGVEIGEIQEKPKENIFKSYMSVLKIKPFLGIAIWSLLYFIGNTVLSGFLVYFGVYVLGLSEATASTYFTISMVVTILMAVPANWLAGRFGKKNTLLIAMCVYAVCGLTVIIKGPSSYLDGAILSVGYGITNSIALIVSYSMVYDIGELNEFKFGDSKVAACVGTYTLGMGLAQAIGYSLIGYILAWAGFDAMAAQQPDSVITAITLSETVVPLGFMVLSAIAVVLLYKITPNNYAALVEALEAKKEGRDYSIDGFREIL</sequence>
<feature type="transmembrane region" description="Helical" evidence="1">
    <location>
        <begin position="82"/>
        <end position="102"/>
    </location>
</feature>
<feature type="transmembrane region" description="Helical" evidence="1">
    <location>
        <begin position="423"/>
        <end position="441"/>
    </location>
</feature>
<dbReference type="Pfam" id="PF13347">
    <property type="entry name" value="MFS_2"/>
    <property type="match status" value="1"/>
</dbReference>
<dbReference type="Gene3D" id="1.20.1250.20">
    <property type="entry name" value="MFS general substrate transporter like domains"/>
    <property type="match status" value="2"/>
</dbReference>
<keyword evidence="1" id="KW-0812">Transmembrane</keyword>
<feature type="transmembrane region" description="Helical" evidence="1">
    <location>
        <begin position="28"/>
        <end position="47"/>
    </location>
</feature>
<comment type="caution">
    <text evidence="2">The sequence shown here is derived from an EMBL/GenBank/DDBJ whole genome shotgun (WGS) entry which is preliminary data.</text>
</comment>
<dbReference type="InterPro" id="IPR039672">
    <property type="entry name" value="MFS_2"/>
</dbReference>
<feature type="transmembrane region" description="Helical" evidence="1">
    <location>
        <begin position="108"/>
        <end position="128"/>
    </location>
</feature>
<keyword evidence="1" id="KW-1133">Transmembrane helix</keyword>
<reference evidence="2" key="1">
    <citation type="submission" date="2022-09" db="EMBL/GenBank/DDBJ databases">
        <title>Culturomic study of gut microbiota in children with autism spectrum disorder.</title>
        <authorList>
            <person name="Efimov B.A."/>
            <person name="Chaplin A.V."/>
            <person name="Sokolova S.R."/>
            <person name="Pikina A.P."/>
            <person name="Korzhanova M."/>
            <person name="Belova V."/>
            <person name="Korostin D."/>
        </authorList>
    </citation>
    <scope>NUCLEOTIDE SEQUENCE</scope>
    <source>
        <strain evidence="2">ASD5510</strain>
    </source>
</reference>
<dbReference type="PANTHER" id="PTHR11328:SF24">
    <property type="entry name" value="MAJOR FACILITATOR SUPERFAMILY (MFS) PROFILE DOMAIN-CONTAINING PROTEIN"/>
    <property type="match status" value="1"/>
</dbReference>
<dbReference type="InterPro" id="IPR036259">
    <property type="entry name" value="MFS_trans_sf"/>
</dbReference>
<feature type="transmembrane region" description="Helical" evidence="1">
    <location>
        <begin position="149"/>
        <end position="170"/>
    </location>
</feature>